<dbReference type="Proteomes" id="UP000618943">
    <property type="component" value="Unassembled WGS sequence"/>
</dbReference>
<accession>A0ABS1H8I1</accession>
<dbReference type="Pfam" id="PF16781">
    <property type="entry name" value="DUF5068"/>
    <property type="match status" value="1"/>
</dbReference>
<evidence type="ECO:0000313" key="2">
    <source>
        <dbReference type="Proteomes" id="UP000618943"/>
    </source>
</evidence>
<comment type="caution">
    <text evidence="1">The sequence shown here is derived from an EMBL/GenBank/DDBJ whole genome shotgun (WGS) entry which is preliminary data.</text>
</comment>
<organism evidence="1 2">
    <name type="scientific">Viridibacillus soli</name>
    <dbReference type="NCBI Taxonomy" id="2798301"/>
    <lineage>
        <taxon>Bacteria</taxon>
        <taxon>Bacillati</taxon>
        <taxon>Bacillota</taxon>
        <taxon>Bacilli</taxon>
        <taxon>Bacillales</taxon>
        <taxon>Caryophanaceae</taxon>
        <taxon>Viridibacillus</taxon>
    </lineage>
</organism>
<dbReference type="Gene3D" id="2.60.40.4170">
    <property type="match status" value="1"/>
</dbReference>
<keyword evidence="2" id="KW-1185">Reference proteome</keyword>
<sequence length="127" mass="14394">MAKETQGTTKTLYENNKPQVHKMGEFSVSLDAYILVELKDFHTDFNIPFKDQTDGGVILAKYTVKNDSDKDAYYMSSLDITVTYDGLETYHTNYRDLIPLEDQLKTKLAPDNSYLVHAGESITSNSL</sequence>
<proteinExistence type="predicted"/>
<gene>
    <name evidence="1" type="ORF">JFL43_12825</name>
</gene>
<dbReference type="RefSeq" id="WP_200749340.1">
    <property type="nucleotide sequence ID" value="NZ_JAEOAH010000017.1"/>
</dbReference>
<reference evidence="1 2" key="1">
    <citation type="submission" date="2020-12" db="EMBL/GenBank/DDBJ databases">
        <title>YIM B01967 draft genome.</title>
        <authorList>
            <person name="Yan X."/>
        </authorList>
    </citation>
    <scope>NUCLEOTIDE SEQUENCE [LARGE SCALE GENOMIC DNA]</scope>
    <source>
        <strain evidence="1 2">YIM B01967</strain>
    </source>
</reference>
<evidence type="ECO:0000313" key="1">
    <source>
        <dbReference type="EMBL" id="MBK3495721.1"/>
    </source>
</evidence>
<name>A0ABS1H8I1_9BACL</name>
<dbReference type="InterPro" id="IPR031888">
    <property type="entry name" value="DUF5068"/>
</dbReference>
<dbReference type="EMBL" id="JAEOAH010000017">
    <property type="protein sequence ID" value="MBK3495721.1"/>
    <property type="molecule type" value="Genomic_DNA"/>
</dbReference>
<protein>
    <submittedName>
        <fullName evidence="1">DUF5068 domain-containing protein</fullName>
    </submittedName>
</protein>